<evidence type="ECO:0000313" key="4">
    <source>
        <dbReference type="Proteomes" id="UP001365542"/>
    </source>
</evidence>
<dbReference type="SMART" id="SM00853">
    <property type="entry name" value="MutL_C"/>
    <property type="match status" value="1"/>
</dbReference>
<protein>
    <submittedName>
        <fullName evidence="3">DNA mismatch repair protein</fullName>
    </submittedName>
</protein>
<feature type="domain" description="MutL C-terminal dimerisation" evidence="2">
    <location>
        <begin position="517"/>
        <end position="684"/>
    </location>
</feature>
<organism evidence="3 4">
    <name type="scientific">Orbilia ellipsospora</name>
    <dbReference type="NCBI Taxonomy" id="2528407"/>
    <lineage>
        <taxon>Eukaryota</taxon>
        <taxon>Fungi</taxon>
        <taxon>Dikarya</taxon>
        <taxon>Ascomycota</taxon>
        <taxon>Pezizomycotina</taxon>
        <taxon>Orbiliomycetes</taxon>
        <taxon>Orbiliales</taxon>
        <taxon>Orbiliaceae</taxon>
        <taxon>Orbilia</taxon>
    </lineage>
</organism>
<dbReference type="InterPro" id="IPR038973">
    <property type="entry name" value="MutL/Mlh/Pms-like"/>
</dbReference>
<dbReference type="Pfam" id="PF08676">
    <property type="entry name" value="MutL_C"/>
    <property type="match status" value="1"/>
</dbReference>
<keyword evidence="4" id="KW-1185">Reference proteome</keyword>
<dbReference type="GO" id="GO:0006298">
    <property type="term" value="P:mismatch repair"/>
    <property type="evidence" value="ECO:0007669"/>
    <property type="project" value="InterPro"/>
</dbReference>
<dbReference type="GO" id="GO:0032300">
    <property type="term" value="C:mismatch repair complex"/>
    <property type="evidence" value="ECO:0007669"/>
    <property type="project" value="InterPro"/>
</dbReference>
<dbReference type="Proteomes" id="UP001365542">
    <property type="component" value="Unassembled WGS sequence"/>
</dbReference>
<dbReference type="InterPro" id="IPR042121">
    <property type="entry name" value="MutL_C_regsub"/>
</dbReference>
<dbReference type="Gene3D" id="3.30.565.10">
    <property type="entry name" value="Histidine kinase-like ATPase, C-terminal domain"/>
    <property type="match status" value="1"/>
</dbReference>
<dbReference type="GO" id="GO:0016887">
    <property type="term" value="F:ATP hydrolysis activity"/>
    <property type="evidence" value="ECO:0007669"/>
    <property type="project" value="InterPro"/>
</dbReference>
<gene>
    <name evidence="3" type="primary">MLH3</name>
    <name evidence="3" type="ORF">TWF694_009089</name>
</gene>
<dbReference type="GO" id="GO:0005524">
    <property type="term" value="F:ATP binding"/>
    <property type="evidence" value="ECO:0007669"/>
    <property type="project" value="InterPro"/>
</dbReference>
<name>A0AAV9XDU5_9PEZI</name>
<sequence>MEPARIKLLSDSVISQLRSTVTLTSLAGAVQELLMNSLDANATIVEISINVQKNSLVIEDNGDGIVPADMQLLGSRYYTSKSAYSPTPQFGYRGEFLSSLASSSLLTVWSRSKDYRSTHTVRYHYGSRLMCALVESYMFMLPRGGTKVMVDRLFGNYPVRMVARENMTPAEVSKEWRDVKRKIVEAILLVERPIKIVVRDENRAVKVAFRGLTQAENSQEMWKKVLEEAGHAKIPWERAAASWSGFDMQGMVGLRPVTDTEGQFIFMNGFPISKNSNSALYSTINRRFAASSFAMTAEREVTEEEKRHGVGRGVEKHPSFVIFVTANGGRVANAEGLELYGANGIVTDVSRLLEIMVDEFLKVGGWKKATTKRTAEEDADASSRHTKKVGWRNRADIAFDPDPEMFSNGKSSVGCTTPRSGAVLRDISATASNRCSTEIQNTPAIAPTRLTLLPKDRLASLVTSTDWAKDVVSKFQNPVFKRPEARIPQTTLSENTIPDTNERLAKIPKGALKTAHVIAQVDEKYILIVLQSPHLVVMVDQHAADERVRVERLWRTYGCSPKPLPKPVSFVVAPDEYQILELYMPHMREWGFEFQMTILRGGAGGYRVDVSGVQELVADRYFSEPTLVVKLLRTWIAELKESGRLERFPRSGDWTKRMIRATKVLVEVFNSRACRSACMFNDELTLIECEHLIEQLANCDFPFQCAHGRPSMVPLVDIMPGGVQKNFDLDQGSAIFAKPVDL</sequence>
<dbReference type="EMBL" id="JAVHJO010000005">
    <property type="protein sequence ID" value="KAK6540278.1"/>
    <property type="molecule type" value="Genomic_DNA"/>
</dbReference>
<dbReference type="InterPro" id="IPR014790">
    <property type="entry name" value="MutL_C"/>
</dbReference>
<dbReference type="InterPro" id="IPR036890">
    <property type="entry name" value="HATPase_C_sf"/>
</dbReference>
<proteinExistence type="inferred from homology"/>
<evidence type="ECO:0000256" key="1">
    <source>
        <dbReference type="ARBA" id="ARBA00006082"/>
    </source>
</evidence>
<dbReference type="Gene3D" id="3.30.1540.20">
    <property type="entry name" value="MutL, C-terminal domain, dimerisation subdomain"/>
    <property type="match status" value="1"/>
</dbReference>
<dbReference type="Pfam" id="PF13589">
    <property type="entry name" value="HATPase_c_3"/>
    <property type="match status" value="1"/>
</dbReference>
<dbReference type="AlphaFoldDB" id="A0AAV9XDU5"/>
<dbReference type="Gene3D" id="3.30.1370.100">
    <property type="entry name" value="MutL, C-terminal domain, regulatory subdomain"/>
    <property type="match status" value="1"/>
</dbReference>
<evidence type="ECO:0000313" key="3">
    <source>
        <dbReference type="EMBL" id="KAK6540278.1"/>
    </source>
</evidence>
<dbReference type="InterPro" id="IPR037198">
    <property type="entry name" value="MutL_C_sf"/>
</dbReference>
<dbReference type="InterPro" id="IPR042120">
    <property type="entry name" value="MutL_C_dimsub"/>
</dbReference>
<dbReference type="SUPFAM" id="SSF55874">
    <property type="entry name" value="ATPase domain of HSP90 chaperone/DNA topoisomerase II/histidine kinase"/>
    <property type="match status" value="1"/>
</dbReference>
<accession>A0AAV9XDU5</accession>
<reference evidence="3 4" key="1">
    <citation type="submission" date="2019-10" db="EMBL/GenBank/DDBJ databases">
        <authorList>
            <person name="Palmer J.M."/>
        </authorList>
    </citation>
    <scope>NUCLEOTIDE SEQUENCE [LARGE SCALE GENOMIC DNA]</scope>
    <source>
        <strain evidence="3 4">TWF694</strain>
    </source>
</reference>
<dbReference type="GO" id="GO:0140664">
    <property type="term" value="F:ATP-dependent DNA damage sensor activity"/>
    <property type="evidence" value="ECO:0007669"/>
    <property type="project" value="InterPro"/>
</dbReference>
<dbReference type="PANTHER" id="PTHR10073">
    <property type="entry name" value="DNA MISMATCH REPAIR PROTEIN MLH, PMS, MUTL"/>
    <property type="match status" value="1"/>
</dbReference>
<comment type="caution">
    <text evidence="3">The sequence shown here is derived from an EMBL/GenBank/DDBJ whole genome shotgun (WGS) entry which is preliminary data.</text>
</comment>
<dbReference type="PANTHER" id="PTHR10073:SF47">
    <property type="entry name" value="DNA MISMATCH REPAIR PROTEIN MLH3"/>
    <property type="match status" value="1"/>
</dbReference>
<evidence type="ECO:0000259" key="2">
    <source>
        <dbReference type="SMART" id="SM00853"/>
    </source>
</evidence>
<dbReference type="SUPFAM" id="SSF118116">
    <property type="entry name" value="DNA mismatch repair protein MutL"/>
    <property type="match status" value="1"/>
</dbReference>
<comment type="similarity">
    <text evidence="1">Belongs to the DNA mismatch repair MutL/HexB family.</text>
</comment>